<dbReference type="GO" id="GO:0005886">
    <property type="term" value="C:plasma membrane"/>
    <property type="evidence" value="ECO:0007669"/>
    <property type="project" value="UniProtKB-SubCell"/>
</dbReference>
<evidence type="ECO:0000256" key="8">
    <source>
        <dbReference type="RuleBase" id="RU363032"/>
    </source>
</evidence>
<evidence type="ECO:0000256" key="3">
    <source>
        <dbReference type="ARBA" id="ARBA00022475"/>
    </source>
</evidence>
<dbReference type="GO" id="GO:0055085">
    <property type="term" value="P:transmembrane transport"/>
    <property type="evidence" value="ECO:0007669"/>
    <property type="project" value="InterPro"/>
</dbReference>
<keyword evidence="5 8" id="KW-0812">Transmembrane</keyword>
<dbReference type="NCBIfam" id="NF045473">
    <property type="entry name" value="Opp1C"/>
    <property type="match status" value="1"/>
</dbReference>
<evidence type="ECO:0000313" key="12">
    <source>
        <dbReference type="Proteomes" id="UP000032869"/>
    </source>
</evidence>
<keyword evidence="12" id="KW-1185">Reference proteome</keyword>
<name>A0A093S1W5_9GAMM</name>
<dbReference type="EMBL" id="JQHL01000004">
    <property type="protein sequence ID" value="KFX20115.1"/>
    <property type="molecule type" value="Genomic_DNA"/>
</dbReference>
<dbReference type="eggNOG" id="COG1173">
    <property type="taxonomic scope" value="Bacteria"/>
</dbReference>
<dbReference type="AlphaFoldDB" id="A0A093S1W5"/>
<dbReference type="PANTHER" id="PTHR43386">
    <property type="entry name" value="OLIGOPEPTIDE TRANSPORT SYSTEM PERMEASE PROTEIN APPC"/>
    <property type="match status" value="1"/>
</dbReference>
<dbReference type="Proteomes" id="UP000032874">
    <property type="component" value="Unassembled WGS sequence"/>
</dbReference>
<evidence type="ECO:0000313" key="11">
    <source>
        <dbReference type="EMBL" id="KFX20115.1"/>
    </source>
</evidence>
<dbReference type="InterPro" id="IPR053474">
    <property type="entry name" value="Staphylopine_ABC_permease"/>
</dbReference>
<dbReference type="CDD" id="cd06261">
    <property type="entry name" value="TM_PBP2"/>
    <property type="match status" value="1"/>
</dbReference>
<feature type="transmembrane region" description="Helical" evidence="8">
    <location>
        <begin position="77"/>
        <end position="102"/>
    </location>
</feature>
<feature type="transmembrane region" description="Helical" evidence="8">
    <location>
        <begin position="194"/>
        <end position="219"/>
    </location>
</feature>
<dbReference type="STRING" id="55207.KP22_14635"/>
<comment type="caution">
    <text evidence="10">The sequence shown here is derived from an EMBL/GenBank/DDBJ whole genome shotgun (WGS) entry which is preliminary data.</text>
</comment>
<reference evidence="12 13" key="1">
    <citation type="submission" date="2014-08" db="EMBL/GenBank/DDBJ databases">
        <title>Genome sequences of NCPPB Pectobacterium isolates.</title>
        <authorList>
            <person name="Glover R.H."/>
            <person name="Sapp M."/>
            <person name="Elphinstone J."/>
        </authorList>
    </citation>
    <scope>NUCLEOTIDE SEQUENCE [LARGE SCALE GENOMIC DNA]</scope>
    <source>
        <strain evidence="11 12">NCPPB 2793</strain>
        <strain evidence="10 13">NCPPB 2795</strain>
    </source>
</reference>
<dbReference type="InterPro" id="IPR050366">
    <property type="entry name" value="BP-dependent_transpt_permease"/>
</dbReference>
<accession>A0A093S1W5</accession>
<evidence type="ECO:0000256" key="4">
    <source>
        <dbReference type="ARBA" id="ARBA00022519"/>
    </source>
</evidence>
<protein>
    <submittedName>
        <fullName evidence="10">Peptide ABC transporter permease</fullName>
    </submittedName>
</protein>
<dbReference type="EMBL" id="JQHM01000006">
    <property type="protein sequence ID" value="KFX04081.1"/>
    <property type="molecule type" value="Genomic_DNA"/>
</dbReference>
<comment type="similarity">
    <text evidence="8">Belongs to the binding-protein-dependent transport system permease family.</text>
</comment>
<sequence>MTFSQKLLHDKVALLCLLIILVVVAIGIFAPWLAPNDPNKINIVRKYADFGARFPLGADHLGRCVLSRLMFGVRTTLFLALLTMSITIVVGCLFGFLSGYFRGRFDEIMMRACDIMLSFPSQIMILAIVGILGVGIMNVILANILVKWAWYTRMIRGIVIKHSQKNYILFSRASGTPLWFILRRHLLPNTLSEIVVLATLDTGWVILNISALSFLGLGVQAPTAEWGTMLSEAKKVMMSHPEQMLAPGLAILVVVAAFNLLGDCLRDAIDPRESQQ</sequence>
<dbReference type="InterPro" id="IPR000515">
    <property type="entry name" value="MetI-like"/>
</dbReference>
<evidence type="ECO:0000259" key="9">
    <source>
        <dbReference type="PROSITE" id="PS50928"/>
    </source>
</evidence>
<feature type="domain" description="ABC transmembrane type-1" evidence="9">
    <location>
        <begin position="73"/>
        <end position="262"/>
    </location>
</feature>
<dbReference type="PANTHER" id="PTHR43386:SF1">
    <property type="entry name" value="D,D-DIPEPTIDE TRANSPORT SYSTEM PERMEASE PROTEIN DDPC-RELATED"/>
    <property type="match status" value="1"/>
</dbReference>
<dbReference type="RefSeq" id="WP_039304430.1">
    <property type="nucleotide sequence ID" value="NZ_JAODTE010000005.1"/>
</dbReference>
<dbReference type="Proteomes" id="UP000032869">
    <property type="component" value="Unassembled WGS sequence"/>
</dbReference>
<evidence type="ECO:0000313" key="10">
    <source>
        <dbReference type="EMBL" id="KFX04081.1"/>
    </source>
</evidence>
<feature type="transmembrane region" description="Helical" evidence="8">
    <location>
        <begin position="12"/>
        <end position="34"/>
    </location>
</feature>
<dbReference type="Gene3D" id="1.10.3720.10">
    <property type="entry name" value="MetI-like"/>
    <property type="match status" value="1"/>
</dbReference>
<gene>
    <name evidence="11" type="ORF">JV35_11680</name>
    <name evidence="10" type="ORF">KP22_14635</name>
</gene>
<feature type="transmembrane region" description="Helical" evidence="8">
    <location>
        <begin position="123"/>
        <end position="146"/>
    </location>
</feature>
<evidence type="ECO:0000256" key="2">
    <source>
        <dbReference type="ARBA" id="ARBA00022448"/>
    </source>
</evidence>
<proteinExistence type="inferred from homology"/>
<evidence type="ECO:0000313" key="13">
    <source>
        <dbReference type="Proteomes" id="UP000032874"/>
    </source>
</evidence>
<organism evidence="10 13">
    <name type="scientific">Pectobacterium betavasculorum</name>
    <dbReference type="NCBI Taxonomy" id="55207"/>
    <lineage>
        <taxon>Bacteria</taxon>
        <taxon>Pseudomonadati</taxon>
        <taxon>Pseudomonadota</taxon>
        <taxon>Gammaproteobacteria</taxon>
        <taxon>Enterobacterales</taxon>
        <taxon>Pectobacteriaceae</taxon>
        <taxon>Pectobacterium</taxon>
    </lineage>
</organism>
<comment type="subcellular location">
    <subcellularLocation>
        <location evidence="1">Cell inner membrane</location>
        <topology evidence="1">Multi-pass membrane protein</topology>
    </subcellularLocation>
    <subcellularLocation>
        <location evidence="8">Cell membrane</location>
        <topology evidence="8">Multi-pass membrane protein</topology>
    </subcellularLocation>
</comment>
<dbReference type="PROSITE" id="PS50928">
    <property type="entry name" value="ABC_TM1"/>
    <property type="match status" value="1"/>
</dbReference>
<evidence type="ECO:0000256" key="7">
    <source>
        <dbReference type="ARBA" id="ARBA00023136"/>
    </source>
</evidence>
<dbReference type="SUPFAM" id="SSF161098">
    <property type="entry name" value="MetI-like"/>
    <property type="match status" value="1"/>
</dbReference>
<feature type="transmembrane region" description="Helical" evidence="8">
    <location>
        <begin position="244"/>
        <end position="262"/>
    </location>
</feature>
<dbReference type="Pfam" id="PF00528">
    <property type="entry name" value="BPD_transp_1"/>
    <property type="match status" value="1"/>
</dbReference>
<evidence type="ECO:0000256" key="1">
    <source>
        <dbReference type="ARBA" id="ARBA00004429"/>
    </source>
</evidence>
<dbReference type="OrthoDB" id="9805884at2"/>
<evidence type="ECO:0000256" key="5">
    <source>
        <dbReference type="ARBA" id="ARBA00022692"/>
    </source>
</evidence>
<keyword evidence="2 8" id="KW-0813">Transport</keyword>
<dbReference type="InterPro" id="IPR025966">
    <property type="entry name" value="OppC_N"/>
</dbReference>
<keyword evidence="7 8" id="KW-0472">Membrane</keyword>
<evidence type="ECO:0000256" key="6">
    <source>
        <dbReference type="ARBA" id="ARBA00022989"/>
    </source>
</evidence>
<keyword evidence="3" id="KW-1003">Cell membrane</keyword>
<keyword evidence="6 8" id="KW-1133">Transmembrane helix</keyword>
<dbReference type="Pfam" id="PF12911">
    <property type="entry name" value="OppC_N"/>
    <property type="match status" value="1"/>
</dbReference>
<dbReference type="InterPro" id="IPR035906">
    <property type="entry name" value="MetI-like_sf"/>
</dbReference>
<keyword evidence="4" id="KW-0997">Cell inner membrane</keyword>